<dbReference type="STRING" id="717962.CC1_27050"/>
<keyword evidence="1" id="KW-1133">Transmembrane helix</keyword>
<gene>
    <name evidence="2" type="ORF">CC1_27050</name>
</gene>
<dbReference type="EMBL" id="FP929038">
    <property type="protein sequence ID" value="CBK81328.1"/>
    <property type="molecule type" value="Genomic_DNA"/>
</dbReference>
<evidence type="ECO:0000313" key="2">
    <source>
        <dbReference type="EMBL" id="CBK81328.1"/>
    </source>
</evidence>
<evidence type="ECO:0000256" key="1">
    <source>
        <dbReference type="SAM" id="Phobius"/>
    </source>
</evidence>
<accession>D4JAF7</accession>
<reference evidence="2 3" key="1">
    <citation type="submission" date="2010-03" db="EMBL/GenBank/DDBJ databases">
        <title>The genome sequence of Coprococcus catus GD/7.</title>
        <authorList>
            <consortium name="metaHIT consortium -- http://www.metahit.eu/"/>
            <person name="Pajon A."/>
            <person name="Turner K."/>
            <person name="Parkhill J."/>
            <person name="Duncan S."/>
            <person name="Flint H."/>
        </authorList>
    </citation>
    <scope>NUCLEOTIDE SEQUENCE [LARGE SCALE GENOMIC DNA]</scope>
    <source>
        <strain evidence="2 3">GD/7</strain>
    </source>
</reference>
<dbReference type="RefSeq" id="WP_015514859.1">
    <property type="nucleotide sequence ID" value="NC_021009.1"/>
</dbReference>
<organism evidence="2 3">
    <name type="scientific">Coprococcus catus GD/7</name>
    <dbReference type="NCBI Taxonomy" id="717962"/>
    <lineage>
        <taxon>Bacteria</taxon>
        <taxon>Bacillati</taxon>
        <taxon>Bacillota</taxon>
        <taxon>Clostridia</taxon>
        <taxon>Lachnospirales</taxon>
        <taxon>Lachnospiraceae</taxon>
        <taxon>Coprococcus</taxon>
    </lineage>
</organism>
<sequence>MSIVPFVFWGASILSGVVIYVSVATVIEKSGLKRLGATGHLFTCDPKEDDK</sequence>
<keyword evidence="1" id="KW-0812">Transmembrane</keyword>
<proteinExistence type="predicted"/>
<protein>
    <submittedName>
        <fullName evidence="2">Uncharacterized protein</fullName>
    </submittedName>
</protein>
<dbReference type="PATRIC" id="fig|717962.3.peg.2592"/>
<keyword evidence="1" id="KW-0472">Membrane</keyword>
<dbReference type="KEGG" id="cct:CC1_27050"/>
<dbReference type="Proteomes" id="UP000008798">
    <property type="component" value="Chromosome"/>
</dbReference>
<dbReference type="HOGENOM" id="CLU_3097724_0_0_9"/>
<evidence type="ECO:0000313" key="3">
    <source>
        <dbReference type="Proteomes" id="UP000008798"/>
    </source>
</evidence>
<dbReference type="AlphaFoldDB" id="D4JAF7"/>
<reference evidence="2 3" key="2">
    <citation type="submission" date="2010-03" db="EMBL/GenBank/DDBJ databases">
        <authorList>
            <person name="Pajon A."/>
        </authorList>
    </citation>
    <scope>NUCLEOTIDE SEQUENCE [LARGE SCALE GENOMIC DNA]</scope>
    <source>
        <strain evidence="2 3">GD/7</strain>
    </source>
</reference>
<feature type="transmembrane region" description="Helical" evidence="1">
    <location>
        <begin position="6"/>
        <end position="27"/>
    </location>
</feature>
<name>D4JAF7_9FIRM</name>